<keyword evidence="2" id="KW-1015">Disulfide bond</keyword>
<dbReference type="GO" id="GO:0008083">
    <property type="term" value="F:growth factor activity"/>
    <property type="evidence" value="ECO:0007669"/>
    <property type="project" value="UniProtKB-KW"/>
</dbReference>
<evidence type="ECO:0000256" key="2">
    <source>
        <dbReference type="ARBA" id="ARBA00023157"/>
    </source>
</evidence>
<dbReference type="InterPro" id="IPR000072">
    <property type="entry name" value="PDGF/VEGF_dom"/>
</dbReference>
<dbReference type="AlphaFoldDB" id="A0A8C4R569"/>
<keyword evidence="3" id="KW-0732">Signal</keyword>
<protein>
    <recommendedName>
        <fullName evidence="4">Platelet-derived growth factor (PDGF) family profile domain-containing protein</fullName>
    </recommendedName>
</protein>
<dbReference type="GO" id="GO:0005172">
    <property type="term" value="F:vascular endothelial growth factor receptor binding"/>
    <property type="evidence" value="ECO:0007669"/>
    <property type="project" value="TreeGrafter"/>
</dbReference>
<organism evidence="5 6">
    <name type="scientific">Eptatretus burgeri</name>
    <name type="common">Inshore hagfish</name>
    <dbReference type="NCBI Taxonomy" id="7764"/>
    <lineage>
        <taxon>Eukaryota</taxon>
        <taxon>Metazoa</taxon>
        <taxon>Chordata</taxon>
        <taxon>Craniata</taxon>
        <taxon>Vertebrata</taxon>
        <taxon>Cyclostomata</taxon>
        <taxon>Myxini</taxon>
        <taxon>Myxiniformes</taxon>
        <taxon>Myxinidae</taxon>
        <taxon>Eptatretinae</taxon>
        <taxon>Eptatretus</taxon>
    </lineage>
</organism>
<dbReference type="GO" id="GO:0016020">
    <property type="term" value="C:membrane"/>
    <property type="evidence" value="ECO:0007669"/>
    <property type="project" value="InterPro"/>
</dbReference>
<dbReference type="GO" id="GO:0005615">
    <property type="term" value="C:extracellular space"/>
    <property type="evidence" value="ECO:0007669"/>
    <property type="project" value="TreeGrafter"/>
</dbReference>
<dbReference type="PANTHER" id="PTHR12025:SF9">
    <property type="entry name" value="PLACENTA GROWTH FACTOR"/>
    <property type="match status" value="1"/>
</dbReference>
<reference evidence="5" key="1">
    <citation type="submission" date="2025-08" db="UniProtKB">
        <authorList>
            <consortium name="Ensembl"/>
        </authorList>
    </citation>
    <scope>IDENTIFICATION</scope>
</reference>
<evidence type="ECO:0000259" key="4">
    <source>
        <dbReference type="PROSITE" id="PS50278"/>
    </source>
</evidence>
<dbReference type="InterPro" id="IPR029034">
    <property type="entry name" value="Cystine-knot_cytokine"/>
</dbReference>
<dbReference type="GO" id="GO:0060754">
    <property type="term" value="P:positive regulation of mast cell chemotaxis"/>
    <property type="evidence" value="ECO:0007669"/>
    <property type="project" value="TreeGrafter"/>
</dbReference>
<feature type="signal peptide" evidence="3">
    <location>
        <begin position="1"/>
        <end position="26"/>
    </location>
</feature>
<dbReference type="GO" id="GO:0001938">
    <property type="term" value="P:positive regulation of endothelial cell proliferation"/>
    <property type="evidence" value="ECO:0007669"/>
    <property type="project" value="TreeGrafter"/>
</dbReference>
<dbReference type="GO" id="GO:0045766">
    <property type="term" value="P:positive regulation of angiogenesis"/>
    <property type="evidence" value="ECO:0007669"/>
    <property type="project" value="TreeGrafter"/>
</dbReference>
<dbReference type="GO" id="GO:0048010">
    <property type="term" value="P:vascular endothelial growth factor receptor signaling pathway"/>
    <property type="evidence" value="ECO:0007669"/>
    <property type="project" value="TreeGrafter"/>
</dbReference>
<dbReference type="GO" id="GO:0038084">
    <property type="term" value="P:vascular endothelial growth factor signaling pathway"/>
    <property type="evidence" value="ECO:0007669"/>
    <property type="project" value="TreeGrafter"/>
</dbReference>
<evidence type="ECO:0000313" key="5">
    <source>
        <dbReference type="Ensembl" id="ENSEBUP00000024516.1"/>
    </source>
</evidence>
<evidence type="ECO:0000313" key="6">
    <source>
        <dbReference type="Proteomes" id="UP000694388"/>
    </source>
</evidence>
<dbReference type="InterPro" id="IPR050507">
    <property type="entry name" value="PDGF/VEGF_growth_factor"/>
</dbReference>
<dbReference type="PANTHER" id="PTHR12025">
    <property type="entry name" value="VASCULAR ENDOTHELIAL GROWTH FACTOR"/>
    <property type="match status" value="1"/>
</dbReference>
<evidence type="ECO:0000256" key="3">
    <source>
        <dbReference type="SAM" id="SignalP"/>
    </source>
</evidence>
<dbReference type="Proteomes" id="UP000694388">
    <property type="component" value="Unplaced"/>
</dbReference>
<accession>A0A8C4R569</accession>
<evidence type="ECO:0000256" key="1">
    <source>
        <dbReference type="ARBA" id="ARBA00023030"/>
    </source>
</evidence>
<keyword evidence="1" id="KW-0339">Growth factor</keyword>
<dbReference type="GO" id="GO:0002040">
    <property type="term" value="P:sprouting angiogenesis"/>
    <property type="evidence" value="ECO:0007669"/>
    <property type="project" value="TreeGrafter"/>
</dbReference>
<dbReference type="Pfam" id="PF00341">
    <property type="entry name" value="PDGF"/>
    <property type="match status" value="1"/>
</dbReference>
<dbReference type="GO" id="GO:0001666">
    <property type="term" value="P:response to hypoxia"/>
    <property type="evidence" value="ECO:0007669"/>
    <property type="project" value="TreeGrafter"/>
</dbReference>
<dbReference type="GO" id="GO:0042056">
    <property type="term" value="F:chemoattractant activity"/>
    <property type="evidence" value="ECO:0007669"/>
    <property type="project" value="TreeGrafter"/>
</dbReference>
<dbReference type="Gene3D" id="2.10.90.10">
    <property type="entry name" value="Cystine-knot cytokines"/>
    <property type="match status" value="1"/>
</dbReference>
<sequence length="120" mass="13157">MPETFTKACLFILLYVAVLPFEEVLARSYCRPVETMVGVAGEVQLAPGASVRPVCVQLRRCTGCCTDGKFYSKNILKSQLVPFKIVSLQSHTCPSSSSTLRCTPGRLLLESSRAPLSRPF</sequence>
<feature type="chain" id="PRO_5034027590" description="Platelet-derived growth factor (PDGF) family profile domain-containing protein" evidence="3">
    <location>
        <begin position="27"/>
        <end position="120"/>
    </location>
</feature>
<name>A0A8C4R569_EPTBU</name>
<reference evidence="5" key="2">
    <citation type="submission" date="2025-09" db="UniProtKB">
        <authorList>
            <consortium name="Ensembl"/>
        </authorList>
    </citation>
    <scope>IDENTIFICATION</scope>
</reference>
<dbReference type="GO" id="GO:0050930">
    <property type="term" value="P:induction of positive chemotaxis"/>
    <property type="evidence" value="ECO:0007669"/>
    <property type="project" value="TreeGrafter"/>
</dbReference>
<feature type="domain" description="Platelet-derived growth factor (PDGF) family profile" evidence="4">
    <location>
        <begin position="17"/>
        <end position="67"/>
    </location>
</feature>
<dbReference type="Ensembl" id="ENSEBUT00000025092.1">
    <property type="protein sequence ID" value="ENSEBUP00000024516.1"/>
    <property type="gene ID" value="ENSEBUG00000015121.1"/>
</dbReference>
<dbReference type="SUPFAM" id="SSF57501">
    <property type="entry name" value="Cystine-knot cytokines"/>
    <property type="match status" value="1"/>
</dbReference>
<dbReference type="PROSITE" id="PS50278">
    <property type="entry name" value="PDGF_2"/>
    <property type="match status" value="1"/>
</dbReference>
<proteinExistence type="predicted"/>
<keyword evidence="6" id="KW-1185">Reference proteome</keyword>